<dbReference type="Pfam" id="PF00528">
    <property type="entry name" value="BPD_transp_1"/>
    <property type="match status" value="1"/>
</dbReference>
<dbReference type="RefSeq" id="WP_108993523.1">
    <property type="nucleotide sequence ID" value="NZ_BDQX01000171.1"/>
</dbReference>
<keyword evidence="10" id="KW-1185">Reference proteome</keyword>
<feature type="transmembrane region" description="Helical" evidence="7">
    <location>
        <begin position="27"/>
        <end position="46"/>
    </location>
</feature>
<evidence type="ECO:0000256" key="6">
    <source>
        <dbReference type="ARBA" id="ARBA00023136"/>
    </source>
</evidence>
<dbReference type="EMBL" id="BDQX01000171">
    <property type="protein sequence ID" value="GBG08593.1"/>
    <property type="molecule type" value="Genomic_DNA"/>
</dbReference>
<organism evidence="9 10">
    <name type="scientific">Paenibacillus agaridevorans</name>
    <dbReference type="NCBI Taxonomy" id="171404"/>
    <lineage>
        <taxon>Bacteria</taxon>
        <taxon>Bacillati</taxon>
        <taxon>Bacillota</taxon>
        <taxon>Bacilli</taxon>
        <taxon>Bacillales</taxon>
        <taxon>Paenibacillaceae</taxon>
        <taxon>Paenibacillus</taxon>
    </lineage>
</organism>
<evidence type="ECO:0000313" key="9">
    <source>
        <dbReference type="EMBL" id="GBG08593.1"/>
    </source>
</evidence>
<evidence type="ECO:0000256" key="3">
    <source>
        <dbReference type="ARBA" id="ARBA00022475"/>
    </source>
</evidence>
<dbReference type="GO" id="GO:0005886">
    <property type="term" value="C:plasma membrane"/>
    <property type="evidence" value="ECO:0007669"/>
    <property type="project" value="UniProtKB-SubCell"/>
</dbReference>
<dbReference type="InterPro" id="IPR000515">
    <property type="entry name" value="MetI-like"/>
</dbReference>
<evidence type="ECO:0000259" key="8">
    <source>
        <dbReference type="PROSITE" id="PS50928"/>
    </source>
</evidence>
<dbReference type="AlphaFoldDB" id="A0A2R5EXP9"/>
<comment type="caution">
    <text evidence="9">The sequence shown here is derived from an EMBL/GenBank/DDBJ whole genome shotgun (WGS) entry which is preliminary data.</text>
</comment>
<feature type="domain" description="ABC transmembrane type-1" evidence="8">
    <location>
        <begin position="92"/>
        <end position="307"/>
    </location>
</feature>
<dbReference type="InterPro" id="IPR035906">
    <property type="entry name" value="MetI-like_sf"/>
</dbReference>
<feature type="transmembrane region" description="Helical" evidence="7">
    <location>
        <begin position="228"/>
        <end position="250"/>
    </location>
</feature>
<sequence length="320" mass="36556">MMQAEAAKSTTSTNSEWKPKHVLRKRILVRYELYLMLFIPIIWYILFKYVPMYGITIAFKDFSATKGILGSPWAGLAHFERFFSSVYFWELLWNTISLSLFQLLFGFPIPILLALLLNEIRLRWLQKLLQNVSYIPHFLSIIVLVGMLNIFLDPETGKINQILMMLGMDSVNFMQKAEWFQTIFVSSGIWQHMGWGSIIYLAALSGIDPTLYEAAKIDGATRLQRIKHVSIPGIMPTIIILFILQIGQLMDVGFEKALLMQNPINASKSDILPTFVYKNGIMGGQFSYTAAAGLFNAVIDFTLLVLVNWFAKKKTDSSLW</sequence>
<accession>A0A2R5EXP9</accession>
<name>A0A2R5EXP9_9BACL</name>
<feature type="transmembrane region" description="Helical" evidence="7">
    <location>
        <begin position="286"/>
        <end position="311"/>
    </location>
</feature>
<dbReference type="Gene3D" id="1.10.3720.10">
    <property type="entry name" value="MetI-like"/>
    <property type="match status" value="1"/>
</dbReference>
<dbReference type="Proteomes" id="UP000245202">
    <property type="component" value="Unassembled WGS sequence"/>
</dbReference>
<dbReference type="InterPro" id="IPR050809">
    <property type="entry name" value="UgpAE/MalFG_permease"/>
</dbReference>
<protein>
    <submittedName>
        <fullName evidence="9">Sugar ABC transporter permease</fullName>
    </submittedName>
</protein>
<keyword evidence="5 7" id="KW-1133">Transmembrane helix</keyword>
<proteinExistence type="inferred from homology"/>
<dbReference type="GO" id="GO:0055085">
    <property type="term" value="P:transmembrane transport"/>
    <property type="evidence" value="ECO:0007669"/>
    <property type="project" value="InterPro"/>
</dbReference>
<keyword evidence="4 7" id="KW-0812">Transmembrane</keyword>
<evidence type="ECO:0000256" key="2">
    <source>
        <dbReference type="ARBA" id="ARBA00022448"/>
    </source>
</evidence>
<evidence type="ECO:0000256" key="1">
    <source>
        <dbReference type="ARBA" id="ARBA00004651"/>
    </source>
</evidence>
<dbReference type="PANTHER" id="PTHR43227:SF11">
    <property type="entry name" value="BLL4140 PROTEIN"/>
    <property type="match status" value="1"/>
</dbReference>
<keyword evidence="6 7" id="KW-0472">Membrane</keyword>
<reference evidence="9 10" key="1">
    <citation type="submission" date="2017-08" db="EMBL/GenBank/DDBJ databases">
        <title>Substantial Increase in Enzyme Production by Combined Drug-Resistance Mutations in Paenibacillus agaridevorans.</title>
        <authorList>
            <person name="Tanaka Y."/>
            <person name="Funane K."/>
            <person name="Hosaka T."/>
            <person name="Shiwa Y."/>
            <person name="Fujita N."/>
            <person name="Miyazaki T."/>
            <person name="Yoshikawa H."/>
            <person name="Murakami K."/>
            <person name="Kasahara K."/>
            <person name="Inaoka T."/>
            <person name="Hiraga Y."/>
            <person name="Ochi K."/>
        </authorList>
    </citation>
    <scope>NUCLEOTIDE SEQUENCE [LARGE SCALE GENOMIC DNA]</scope>
    <source>
        <strain evidence="9 10">T-3040</strain>
    </source>
</reference>
<comment type="subcellular location">
    <subcellularLocation>
        <location evidence="1 7">Cell membrane</location>
        <topology evidence="1 7">Multi-pass membrane protein</topology>
    </subcellularLocation>
</comment>
<keyword evidence="3" id="KW-1003">Cell membrane</keyword>
<gene>
    <name evidence="9" type="ORF">PAT3040_03181</name>
</gene>
<keyword evidence="2 7" id="KW-0813">Transport</keyword>
<dbReference type="CDD" id="cd06261">
    <property type="entry name" value="TM_PBP2"/>
    <property type="match status" value="1"/>
</dbReference>
<dbReference type="PROSITE" id="PS50928">
    <property type="entry name" value="ABC_TM1"/>
    <property type="match status" value="1"/>
</dbReference>
<dbReference type="SUPFAM" id="SSF161098">
    <property type="entry name" value="MetI-like"/>
    <property type="match status" value="1"/>
</dbReference>
<dbReference type="PANTHER" id="PTHR43227">
    <property type="entry name" value="BLL4140 PROTEIN"/>
    <property type="match status" value="1"/>
</dbReference>
<evidence type="ECO:0000256" key="4">
    <source>
        <dbReference type="ARBA" id="ARBA00022692"/>
    </source>
</evidence>
<evidence type="ECO:0000313" key="10">
    <source>
        <dbReference type="Proteomes" id="UP000245202"/>
    </source>
</evidence>
<evidence type="ECO:0000256" key="7">
    <source>
        <dbReference type="RuleBase" id="RU363032"/>
    </source>
</evidence>
<evidence type="ECO:0000256" key="5">
    <source>
        <dbReference type="ARBA" id="ARBA00022989"/>
    </source>
</evidence>
<feature type="transmembrane region" description="Helical" evidence="7">
    <location>
        <begin position="128"/>
        <end position="152"/>
    </location>
</feature>
<feature type="transmembrane region" description="Helical" evidence="7">
    <location>
        <begin position="91"/>
        <end position="116"/>
    </location>
</feature>
<comment type="similarity">
    <text evidence="7">Belongs to the binding-protein-dependent transport system permease family.</text>
</comment>
<feature type="transmembrane region" description="Helical" evidence="7">
    <location>
        <begin position="189"/>
        <end position="207"/>
    </location>
</feature>